<keyword evidence="2" id="KW-0813">Transport</keyword>
<dbReference type="PROSITE" id="PS51108">
    <property type="entry name" value="PTS_EIID"/>
    <property type="match status" value="1"/>
</dbReference>
<feature type="transmembrane region" description="Helical" evidence="9">
    <location>
        <begin position="288"/>
        <end position="307"/>
    </location>
</feature>
<name>A0A921INW9_9ACTN</name>
<evidence type="ECO:0000256" key="5">
    <source>
        <dbReference type="ARBA" id="ARBA00022683"/>
    </source>
</evidence>
<dbReference type="GO" id="GO:0005886">
    <property type="term" value="C:plasma membrane"/>
    <property type="evidence" value="ECO:0007669"/>
    <property type="project" value="UniProtKB-SubCell"/>
</dbReference>
<feature type="transmembrane region" description="Helical" evidence="9">
    <location>
        <begin position="176"/>
        <end position="196"/>
    </location>
</feature>
<dbReference type="Pfam" id="PF03613">
    <property type="entry name" value="EIID-AGA"/>
    <property type="match status" value="1"/>
</dbReference>
<organism evidence="10 11">
    <name type="scientific">Collinsella ihumii</name>
    <dbReference type="NCBI Taxonomy" id="1720204"/>
    <lineage>
        <taxon>Bacteria</taxon>
        <taxon>Bacillati</taxon>
        <taxon>Actinomycetota</taxon>
        <taxon>Coriobacteriia</taxon>
        <taxon>Coriobacteriales</taxon>
        <taxon>Coriobacteriaceae</taxon>
        <taxon>Collinsella</taxon>
    </lineage>
</organism>
<evidence type="ECO:0000256" key="6">
    <source>
        <dbReference type="ARBA" id="ARBA00022692"/>
    </source>
</evidence>
<keyword evidence="3" id="KW-1003">Cell membrane</keyword>
<dbReference type="PANTHER" id="PTHR32502">
    <property type="entry name" value="N-ACETYLGALACTOSAMINE PERMEASE II COMPONENT-RELATED"/>
    <property type="match status" value="1"/>
</dbReference>
<dbReference type="PANTHER" id="PTHR32502:SF5">
    <property type="entry name" value="N-ACETYLGALACTOSAMINE PERMEASE IID COMPONENT-RELATED"/>
    <property type="match status" value="1"/>
</dbReference>
<proteinExistence type="predicted"/>
<sequence>MSEVEKLSQDYHDYLDEDGMIQADPRLMLGEANKPDEITKGDIMKVWFRWWWCNEVPHTFDRMIAPSLCFGLMPVLKKLYKNPVFLGEAYQRHLQFFNTQAVWGGGIISGITVSLEEERAKALNAGEPALDASMIQNTKIGLMGPLAGVGDSIDSGTVQYICISLFLGLCQEGNPLGAVMPFVCFATATFIYGYLFTRMGYTMGRRAALEVMKGGRIKSIIDALGVLGLFMMGCMAASYVKLSTPIEADLSGRPFVLQETLDGILPGLLPLIAVMALFFFFQKKGMKVTQAMLGFTVILIFLAVIGIL</sequence>
<keyword evidence="7 9" id="KW-1133">Transmembrane helix</keyword>
<dbReference type="InterPro" id="IPR050303">
    <property type="entry name" value="GatZ_KbaZ_carbometab"/>
</dbReference>
<evidence type="ECO:0000256" key="1">
    <source>
        <dbReference type="ARBA" id="ARBA00004651"/>
    </source>
</evidence>
<comment type="subcellular location">
    <subcellularLocation>
        <location evidence="1">Cell membrane</location>
        <topology evidence="1">Multi-pass membrane protein</topology>
    </subcellularLocation>
</comment>
<evidence type="ECO:0000313" key="10">
    <source>
        <dbReference type="EMBL" id="HJG30845.1"/>
    </source>
</evidence>
<evidence type="ECO:0000313" key="11">
    <source>
        <dbReference type="Proteomes" id="UP000746751"/>
    </source>
</evidence>
<evidence type="ECO:0000256" key="7">
    <source>
        <dbReference type="ARBA" id="ARBA00022989"/>
    </source>
</evidence>
<feature type="transmembrane region" description="Helical" evidence="9">
    <location>
        <begin position="217"/>
        <end position="240"/>
    </location>
</feature>
<evidence type="ECO:0000256" key="3">
    <source>
        <dbReference type="ARBA" id="ARBA00022475"/>
    </source>
</evidence>
<keyword evidence="4" id="KW-0762">Sugar transport</keyword>
<evidence type="ECO:0000256" key="8">
    <source>
        <dbReference type="ARBA" id="ARBA00023136"/>
    </source>
</evidence>
<dbReference type="EMBL" id="DYVF01000039">
    <property type="protein sequence ID" value="HJG30845.1"/>
    <property type="molecule type" value="Genomic_DNA"/>
</dbReference>
<evidence type="ECO:0000256" key="4">
    <source>
        <dbReference type="ARBA" id="ARBA00022597"/>
    </source>
</evidence>
<evidence type="ECO:0000256" key="2">
    <source>
        <dbReference type="ARBA" id="ARBA00022448"/>
    </source>
</evidence>
<dbReference type="Proteomes" id="UP000746751">
    <property type="component" value="Unassembled WGS sequence"/>
</dbReference>
<dbReference type="AlphaFoldDB" id="A0A921INW9"/>
<reference evidence="10" key="2">
    <citation type="submission" date="2021-09" db="EMBL/GenBank/DDBJ databases">
        <authorList>
            <person name="Gilroy R."/>
        </authorList>
    </citation>
    <scope>NUCLEOTIDE SEQUENCE</scope>
    <source>
        <strain evidence="10">ChiGjej2B2-7701</strain>
    </source>
</reference>
<keyword evidence="5" id="KW-0598">Phosphotransferase system</keyword>
<protein>
    <submittedName>
        <fullName evidence="10">PTS system mannose/fructose/sorbose family transporter subunit IID</fullName>
    </submittedName>
</protein>
<dbReference type="InterPro" id="IPR004704">
    <property type="entry name" value="PTS_IID_man"/>
</dbReference>
<keyword evidence="6 9" id="KW-0812">Transmembrane</keyword>
<accession>A0A921INW9</accession>
<feature type="transmembrane region" description="Helical" evidence="9">
    <location>
        <begin position="260"/>
        <end position="281"/>
    </location>
</feature>
<comment type="caution">
    <text evidence="10">The sequence shown here is derived from an EMBL/GenBank/DDBJ whole genome shotgun (WGS) entry which is preliminary data.</text>
</comment>
<dbReference type="GO" id="GO:0009401">
    <property type="term" value="P:phosphoenolpyruvate-dependent sugar phosphotransferase system"/>
    <property type="evidence" value="ECO:0007669"/>
    <property type="project" value="UniProtKB-KW"/>
</dbReference>
<keyword evidence="8 9" id="KW-0472">Membrane</keyword>
<gene>
    <name evidence="10" type="ORF">K8U80_05560</name>
</gene>
<reference evidence="10" key="1">
    <citation type="journal article" date="2021" name="PeerJ">
        <title>Extensive microbial diversity within the chicken gut microbiome revealed by metagenomics and culture.</title>
        <authorList>
            <person name="Gilroy R."/>
            <person name="Ravi A."/>
            <person name="Getino M."/>
            <person name="Pursley I."/>
            <person name="Horton D.L."/>
            <person name="Alikhan N.F."/>
            <person name="Baker D."/>
            <person name="Gharbi K."/>
            <person name="Hall N."/>
            <person name="Watson M."/>
            <person name="Adriaenssens E.M."/>
            <person name="Foster-Nyarko E."/>
            <person name="Jarju S."/>
            <person name="Secka A."/>
            <person name="Antonio M."/>
            <person name="Oren A."/>
            <person name="Chaudhuri R.R."/>
            <person name="La Ragione R."/>
            <person name="Hildebrand F."/>
            <person name="Pallen M.J."/>
        </authorList>
    </citation>
    <scope>NUCLEOTIDE SEQUENCE</scope>
    <source>
        <strain evidence="10">ChiGjej2B2-7701</strain>
    </source>
</reference>
<evidence type="ECO:0000256" key="9">
    <source>
        <dbReference type="SAM" id="Phobius"/>
    </source>
</evidence>